<accession>A0AAD8QP01</accession>
<dbReference type="InterPro" id="IPR004330">
    <property type="entry name" value="FAR1_DNA_bnd_dom"/>
</dbReference>
<keyword evidence="4" id="KW-1185">Reference proteome</keyword>
<gene>
    <name evidence="3" type="ORF">QYE76_030041</name>
</gene>
<feature type="domain" description="FAR1" evidence="2">
    <location>
        <begin position="156"/>
        <end position="242"/>
    </location>
</feature>
<feature type="compositionally biased region" description="Polar residues" evidence="1">
    <location>
        <begin position="38"/>
        <end position="66"/>
    </location>
</feature>
<dbReference type="AlphaFoldDB" id="A0AAD8QP01"/>
<dbReference type="PANTHER" id="PTHR46328:SF30">
    <property type="entry name" value="OS04G0641500 PROTEIN"/>
    <property type="match status" value="1"/>
</dbReference>
<evidence type="ECO:0000256" key="1">
    <source>
        <dbReference type="SAM" id="MobiDB-lite"/>
    </source>
</evidence>
<sequence length="290" mass="32481">MGFAAASQVFRSVKIMPKGFDFWFGIDLNQPAGDGFTVGSNDNEAGTSTGHPTWEQTEDNQPSWQHPNAAHPSMQHPDEPGSSGAFSYGQTGDATPDPMDTSERERHDGSGFHTGVTLPSKDSGDEDEVQSTPEGLAPRTPFVGMIFDSMEATLSHYNRYAHHVGFSVRIESSRKSTKDGEKDKSFFVCNKTGKNAELPPTPVKQRNRVITKLTDCKAKLRVKRVGARWQVTQFVEEHTHEMIDKIALKKYLRAQHAEEHKVKDILELLKHFERLKEDDPTMIGLWLSED</sequence>
<proteinExistence type="predicted"/>
<dbReference type="Pfam" id="PF03101">
    <property type="entry name" value="FAR1"/>
    <property type="match status" value="1"/>
</dbReference>
<feature type="compositionally biased region" description="Polar residues" evidence="1">
    <location>
        <begin position="84"/>
        <end position="93"/>
    </location>
</feature>
<dbReference type="PANTHER" id="PTHR46328">
    <property type="entry name" value="FAR-RED IMPAIRED RESPONSIVE (FAR1) FAMILY PROTEIN-RELATED"/>
    <property type="match status" value="1"/>
</dbReference>
<organism evidence="3 4">
    <name type="scientific">Lolium multiflorum</name>
    <name type="common">Italian ryegrass</name>
    <name type="synonym">Lolium perenne subsp. multiflorum</name>
    <dbReference type="NCBI Taxonomy" id="4521"/>
    <lineage>
        <taxon>Eukaryota</taxon>
        <taxon>Viridiplantae</taxon>
        <taxon>Streptophyta</taxon>
        <taxon>Embryophyta</taxon>
        <taxon>Tracheophyta</taxon>
        <taxon>Spermatophyta</taxon>
        <taxon>Magnoliopsida</taxon>
        <taxon>Liliopsida</taxon>
        <taxon>Poales</taxon>
        <taxon>Poaceae</taxon>
        <taxon>BOP clade</taxon>
        <taxon>Pooideae</taxon>
        <taxon>Poodae</taxon>
        <taxon>Poeae</taxon>
        <taxon>Poeae Chloroplast Group 2 (Poeae type)</taxon>
        <taxon>Loliodinae</taxon>
        <taxon>Loliinae</taxon>
        <taxon>Lolium</taxon>
    </lineage>
</organism>
<name>A0AAD8QP01_LOLMU</name>
<reference evidence="3" key="1">
    <citation type="submission" date="2023-07" db="EMBL/GenBank/DDBJ databases">
        <title>A chromosome-level genome assembly of Lolium multiflorum.</title>
        <authorList>
            <person name="Chen Y."/>
            <person name="Copetti D."/>
            <person name="Kolliker R."/>
            <person name="Studer B."/>
        </authorList>
    </citation>
    <scope>NUCLEOTIDE SEQUENCE</scope>
    <source>
        <strain evidence="3">02402/16</strain>
        <tissue evidence="3">Leaf</tissue>
    </source>
</reference>
<protein>
    <recommendedName>
        <fullName evidence="2">FAR1 domain-containing protein</fullName>
    </recommendedName>
</protein>
<feature type="compositionally biased region" description="Basic and acidic residues" evidence="1">
    <location>
        <begin position="101"/>
        <end position="110"/>
    </location>
</feature>
<evidence type="ECO:0000313" key="3">
    <source>
        <dbReference type="EMBL" id="KAK1606368.1"/>
    </source>
</evidence>
<dbReference type="Proteomes" id="UP001231189">
    <property type="component" value="Unassembled WGS sequence"/>
</dbReference>
<feature type="region of interest" description="Disordered" evidence="1">
    <location>
        <begin position="35"/>
        <end position="138"/>
    </location>
</feature>
<comment type="caution">
    <text evidence="3">The sequence shown here is derived from an EMBL/GenBank/DDBJ whole genome shotgun (WGS) entry which is preliminary data.</text>
</comment>
<evidence type="ECO:0000259" key="2">
    <source>
        <dbReference type="Pfam" id="PF03101"/>
    </source>
</evidence>
<dbReference type="EMBL" id="JAUUTY010000007">
    <property type="protein sequence ID" value="KAK1606368.1"/>
    <property type="molecule type" value="Genomic_DNA"/>
</dbReference>
<evidence type="ECO:0000313" key="4">
    <source>
        <dbReference type="Proteomes" id="UP001231189"/>
    </source>
</evidence>